<gene>
    <name evidence="1" type="ORF">FMOSSE_LOCUS3224</name>
</gene>
<evidence type="ECO:0000313" key="1">
    <source>
        <dbReference type="EMBL" id="CAG8485018.1"/>
    </source>
</evidence>
<accession>A0A9N8ZAE1</accession>
<evidence type="ECO:0000313" key="2">
    <source>
        <dbReference type="Proteomes" id="UP000789375"/>
    </source>
</evidence>
<name>A0A9N8ZAE1_FUNMO</name>
<keyword evidence="2" id="KW-1185">Reference proteome</keyword>
<reference evidence="1" key="1">
    <citation type="submission" date="2021-06" db="EMBL/GenBank/DDBJ databases">
        <authorList>
            <person name="Kallberg Y."/>
            <person name="Tangrot J."/>
            <person name="Rosling A."/>
        </authorList>
    </citation>
    <scope>NUCLEOTIDE SEQUENCE</scope>
    <source>
        <strain evidence="1">87-6 pot B 2015</strain>
    </source>
</reference>
<protein>
    <submittedName>
        <fullName evidence="1">14422_t:CDS:1</fullName>
    </submittedName>
</protein>
<organism evidence="1 2">
    <name type="scientific">Funneliformis mosseae</name>
    <name type="common">Endomycorrhizal fungus</name>
    <name type="synonym">Glomus mosseae</name>
    <dbReference type="NCBI Taxonomy" id="27381"/>
    <lineage>
        <taxon>Eukaryota</taxon>
        <taxon>Fungi</taxon>
        <taxon>Fungi incertae sedis</taxon>
        <taxon>Mucoromycota</taxon>
        <taxon>Glomeromycotina</taxon>
        <taxon>Glomeromycetes</taxon>
        <taxon>Glomerales</taxon>
        <taxon>Glomeraceae</taxon>
        <taxon>Funneliformis</taxon>
    </lineage>
</organism>
<proteinExistence type="predicted"/>
<dbReference type="AlphaFoldDB" id="A0A9N8ZAE1"/>
<dbReference type="EMBL" id="CAJVPP010000459">
    <property type="protein sequence ID" value="CAG8485018.1"/>
    <property type="molecule type" value="Genomic_DNA"/>
</dbReference>
<comment type="caution">
    <text evidence="1">The sequence shown here is derived from an EMBL/GenBank/DDBJ whole genome shotgun (WGS) entry which is preliminary data.</text>
</comment>
<sequence length="39" mass="4270">MSKFKGNSVSAFQPDYICKAKGIVSSVDNIPSEAINFLY</sequence>
<dbReference type="Proteomes" id="UP000789375">
    <property type="component" value="Unassembled WGS sequence"/>
</dbReference>